<reference evidence="5 6" key="1">
    <citation type="submission" date="2023-03" db="EMBL/GenBank/DDBJ databases">
        <title>YIM 133296 draft genome.</title>
        <authorList>
            <person name="Xiong L."/>
        </authorList>
    </citation>
    <scope>NUCLEOTIDE SEQUENCE [LARGE SCALE GENOMIC DNA]</scope>
    <source>
        <strain evidence="5 6">YIM 133296</strain>
    </source>
</reference>
<keyword evidence="3" id="KW-0479">Metal-binding</keyword>
<organism evidence="5 6">
    <name type="scientific">Luteipulveratus flavus</name>
    <dbReference type="NCBI Taxonomy" id="3031728"/>
    <lineage>
        <taxon>Bacteria</taxon>
        <taxon>Bacillati</taxon>
        <taxon>Actinomycetota</taxon>
        <taxon>Actinomycetes</taxon>
        <taxon>Micrococcales</taxon>
        <taxon>Dermacoccaceae</taxon>
        <taxon>Luteipulveratus</taxon>
    </lineage>
</organism>
<keyword evidence="4" id="KW-0408">Iron</keyword>
<dbReference type="SUPFAM" id="SSF46458">
    <property type="entry name" value="Globin-like"/>
    <property type="match status" value="1"/>
</dbReference>
<evidence type="ECO:0000313" key="5">
    <source>
        <dbReference type="EMBL" id="MDF8265418.1"/>
    </source>
</evidence>
<evidence type="ECO:0000313" key="6">
    <source>
        <dbReference type="Proteomes" id="UP001528912"/>
    </source>
</evidence>
<evidence type="ECO:0000256" key="3">
    <source>
        <dbReference type="ARBA" id="ARBA00022723"/>
    </source>
</evidence>
<dbReference type="InterPro" id="IPR001486">
    <property type="entry name" value="Hemoglobin_trunc"/>
</dbReference>
<dbReference type="InterPro" id="IPR009050">
    <property type="entry name" value="Globin-like_sf"/>
</dbReference>
<dbReference type="EMBL" id="JAROAV010000033">
    <property type="protein sequence ID" value="MDF8265418.1"/>
    <property type="molecule type" value="Genomic_DNA"/>
</dbReference>
<comment type="caution">
    <text evidence="5">The sequence shown here is derived from an EMBL/GenBank/DDBJ whole genome shotgun (WGS) entry which is preliminary data.</text>
</comment>
<proteinExistence type="predicted"/>
<dbReference type="CDD" id="cd14775">
    <property type="entry name" value="TrHb2_O-like"/>
    <property type="match status" value="1"/>
</dbReference>
<keyword evidence="6" id="KW-1185">Reference proteome</keyword>
<keyword evidence="2" id="KW-0349">Heme</keyword>
<sequence>METIYERLGGVDVVLALARAWHARCLADPVVSHAFSHGFHPQHDERLAAYWGEVLGGPPTFTRTLGDQSTVTRMHSGNGEHHDMDRRALACFEAALDDVPVSDDPQLREALTTWFGWAIQRMGDYHESADDVPAGLPMQHWSWDGPTSG</sequence>
<dbReference type="Gene3D" id="1.10.490.10">
    <property type="entry name" value="Globins"/>
    <property type="match status" value="1"/>
</dbReference>
<gene>
    <name evidence="5" type="ORF">P4R38_14310</name>
</gene>
<evidence type="ECO:0000256" key="4">
    <source>
        <dbReference type="ARBA" id="ARBA00023004"/>
    </source>
</evidence>
<dbReference type="RefSeq" id="WP_277192729.1">
    <property type="nucleotide sequence ID" value="NZ_JAROAV010000033.1"/>
</dbReference>
<dbReference type="Pfam" id="PF01152">
    <property type="entry name" value="Bac_globin"/>
    <property type="match status" value="1"/>
</dbReference>
<name>A0ABT6C976_9MICO</name>
<accession>A0ABT6C976</accession>
<evidence type="ECO:0000256" key="2">
    <source>
        <dbReference type="ARBA" id="ARBA00022617"/>
    </source>
</evidence>
<keyword evidence="1" id="KW-0813">Transport</keyword>
<dbReference type="Proteomes" id="UP001528912">
    <property type="component" value="Unassembled WGS sequence"/>
</dbReference>
<protein>
    <submittedName>
        <fullName evidence="5">Group II truncated hemoglobin</fullName>
    </submittedName>
</protein>
<evidence type="ECO:0000256" key="1">
    <source>
        <dbReference type="ARBA" id="ARBA00022448"/>
    </source>
</evidence>
<dbReference type="InterPro" id="IPR012292">
    <property type="entry name" value="Globin/Proto"/>
</dbReference>